<feature type="transmembrane region" description="Helical" evidence="5">
    <location>
        <begin position="334"/>
        <end position="356"/>
    </location>
</feature>
<comment type="subcellular location">
    <subcellularLocation>
        <location evidence="1">Membrane</location>
        <topology evidence="1">Multi-pass membrane protein</topology>
    </subcellularLocation>
</comment>
<feature type="transmembrane region" description="Helical" evidence="5">
    <location>
        <begin position="481"/>
        <end position="501"/>
    </location>
</feature>
<dbReference type="PROSITE" id="PS50850">
    <property type="entry name" value="MFS"/>
    <property type="match status" value="1"/>
</dbReference>
<dbReference type="Pfam" id="PF00083">
    <property type="entry name" value="Sugar_tr"/>
    <property type="match status" value="1"/>
</dbReference>
<gene>
    <name evidence="7" type="ORF">JRO89_XS11G0232800</name>
</gene>
<accession>A0ABQ8HGZ3</accession>
<feature type="transmembrane region" description="Helical" evidence="5">
    <location>
        <begin position="123"/>
        <end position="144"/>
    </location>
</feature>
<dbReference type="InterPro" id="IPR020846">
    <property type="entry name" value="MFS_dom"/>
</dbReference>
<evidence type="ECO:0000313" key="7">
    <source>
        <dbReference type="EMBL" id="KAH7557877.1"/>
    </source>
</evidence>
<keyword evidence="3 5" id="KW-1133">Transmembrane helix</keyword>
<evidence type="ECO:0000256" key="4">
    <source>
        <dbReference type="ARBA" id="ARBA00023136"/>
    </source>
</evidence>
<sequence length="520" mass="57413">MEDTTPLISCDQYSNSIEQVTVNFDQVTPFVSVDEMIEQSLEANFGCAQFVQAVLVSLLMVFDAQQAFLAVYTDAEPTWHCTDNVACNSSSNICSLSKTSWAWDGTAYNTIISYWSLECASSIITGLPSSCFFAGCLLGGFVLSIHGDSSLGRKKLLFLSCFGMSIAALATIFSTNIWVYSSLRFVTGVFRASIITTVLVLLMEMVGKKWRAHIGIISFCCFNIGTLSLPAMAYLNRNSSWKNLYVLISTPAILYCIVAYFFVSESPRWLFMHGHEIEAIAALKRLTSVNNQERLNLCLANNMPSNREFVSPYKSDLCSLFKDFFKRKWPLKRLLGIMTLAFGIGLVYYGMLLGVGNLGFDIYLSLTFNALLEIPAYFLTFFLIEKCDRTSSMLAFSIVSGTCSIISGVIGDGRKLLQIGFELASFFSICVAFNVVLIYATELFPTCVRNSAASMVRQAITFGAVLSPIVISAGRQNDDQLVCYGVFGLVILFCGLFTICLPETRGVPLCDTLDEQCMQG</sequence>
<dbReference type="Gene3D" id="1.20.1250.20">
    <property type="entry name" value="MFS general substrate transporter like domains"/>
    <property type="match status" value="1"/>
</dbReference>
<keyword evidence="8" id="KW-1185">Reference proteome</keyword>
<feature type="domain" description="Major facilitator superfamily (MFS) profile" evidence="6">
    <location>
        <begin position="49"/>
        <end position="506"/>
    </location>
</feature>
<evidence type="ECO:0000259" key="6">
    <source>
        <dbReference type="PROSITE" id="PS50850"/>
    </source>
</evidence>
<dbReference type="InterPro" id="IPR005828">
    <property type="entry name" value="MFS_sugar_transport-like"/>
</dbReference>
<evidence type="ECO:0000256" key="5">
    <source>
        <dbReference type="SAM" id="Phobius"/>
    </source>
</evidence>
<feature type="transmembrane region" description="Helical" evidence="5">
    <location>
        <begin position="244"/>
        <end position="263"/>
    </location>
</feature>
<feature type="transmembrane region" description="Helical" evidence="5">
    <location>
        <begin position="391"/>
        <end position="411"/>
    </location>
</feature>
<evidence type="ECO:0000256" key="3">
    <source>
        <dbReference type="ARBA" id="ARBA00022989"/>
    </source>
</evidence>
<feature type="transmembrane region" description="Helical" evidence="5">
    <location>
        <begin position="456"/>
        <end position="475"/>
    </location>
</feature>
<dbReference type="InterPro" id="IPR036259">
    <property type="entry name" value="MFS_trans_sf"/>
</dbReference>
<dbReference type="Proteomes" id="UP000827721">
    <property type="component" value="Unassembled WGS sequence"/>
</dbReference>
<feature type="transmembrane region" description="Helical" evidence="5">
    <location>
        <begin position="185"/>
        <end position="202"/>
    </location>
</feature>
<protein>
    <recommendedName>
        <fullName evidence="6">Major facilitator superfamily (MFS) profile domain-containing protein</fullName>
    </recommendedName>
</protein>
<dbReference type="PANTHER" id="PTHR24064">
    <property type="entry name" value="SOLUTE CARRIER FAMILY 22 MEMBER"/>
    <property type="match status" value="1"/>
</dbReference>
<feature type="transmembrane region" description="Helical" evidence="5">
    <location>
        <begin position="423"/>
        <end position="444"/>
    </location>
</feature>
<feature type="transmembrane region" description="Helical" evidence="5">
    <location>
        <begin position="362"/>
        <end position="384"/>
    </location>
</feature>
<name>A0ABQ8HGZ3_9ROSI</name>
<dbReference type="EMBL" id="JAFEMO010000011">
    <property type="protein sequence ID" value="KAH7557877.1"/>
    <property type="molecule type" value="Genomic_DNA"/>
</dbReference>
<comment type="caution">
    <text evidence="7">The sequence shown here is derived from an EMBL/GenBank/DDBJ whole genome shotgun (WGS) entry which is preliminary data.</text>
</comment>
<dbReference type="SUPFAM" id="SSF103473">
    <property type="entry name" value="MFS general substrate transporter"/>
    <property type="match status" value="1"/>
</dbReference>
<evidence type="ECO:0000256" key="2">
    <source>
        <dbReference type="ARBA" id="ARBA00022692"/>
    </source>
</evidence>
<reference evidence="7 8" key="1">
    <citation type="submission" date="2021-02" db="EMBL/GenBank/DDBJ databases">
        <title>Plant Genome Project.</title>
        <authorList>
            <person name="Zhang R.-G."/>
        </authorList>
    </citation>
    <scope>NUCLEOTIDE SEQUENCE [LARGE SCALE GENOMIC DNA]</scope>
    <source>
        <tissue evidence="7">Leaves</tissue>
    </source>
</reference>
<keyword evidence="4 5" id="KW-0472">Membrane</keyword>
<evidence type="ECO:0000256" key="1">
    <source>
        <dbReference type="ARBA" id="ARBA00004141"/>
    </source>
</evidence>
<evidence type="ECO:0000313" key="8">
    <source>
        <dbReference type="Proteomes" id="UP000827721"/>
    </source>
</evidence>
<proteinExistence type="predicted"/>
<organism evidence="7 8">
    <name type="scientific">Xanthoceras sorbifolium</name>
    <dbReference type="NCBI Taxonomy" id="99658"/>
    <lineage>
        <taxon>Eukaryota</taxon>
        <taxon>Viridiplantae</taxon>
        <taxon>Streptophyta</taxon>
        <taxon>Embryophyta</taxon>
        <taxon>Tracheophyta</taxon>
        <taxon>Spermatophyta</taxon>
        <taxon>Magnoliopsida</taxon>
        <taxon>eudicotyledons</taxon>
        <taxon>Gunneridae</taxon>
        <taxon>Pentapetalae</taxon>
        <taxon>rosids</taxon>
        <taxon>malvids</taxon>
        <taxon>Sapindales</taxon>
        <taxon>Sapindaceae</taxon>
        <taxon>Xanthoceroideae</taxon>
        <taxon>Xanthoceras</taxon>
    </lineage>
</organism>
<keyword evidence="2 5" id="KW-0812">Transmembrane</keyword>
<feature type="transmembrane region" description="Helical" evidence="5">
    <location>
        <begin position="156"/>
        <end position="179"/>
    </location>
</feature>
<feature type="transmembrane region" description="Helical" evidence="5">
    <location>
        <begin position="214"/>
        <end position="232"/>
    </location>
</feature>